<evidence type="ECO:0000256" key="6">
    <source>
        <dbReference type="SAM" id="Phobius"/>
    </source>
</evidence>
<feature type="domain" description="Ig-like" evidence="8">
    <location>
        <begin position="282"/>
        <end position="357"/>
    </location>
</feature>
<evidence type="ECO:0000259" key="8">
    <source>
        <dbReference type="PROSITE" id="PS50835"/>
    </source>
</evidence>
<evidence type="ECO:0000256" key="3">
    <source>
        <dbReference type="ARBA" id="ARBA00022737"/>
    </source>
</evidence>
<dbReference type="InterPro" id="IPR001611">
    <property type="entry name" value="Leu-rich_rpt"/>
</dbReference>
<dbReference type="PANTHER" id="PTHR45712:SF22">
    <property type="entry name" value="INSULIN-LIKE GROWTH FACTOR-BINDING PROTEIN COMPLEX ACID LABILE SUBUNIT"/>
    <property type="match status" value="1"/>
</dbReference>
<dbReference type="InterPro" id="IPR000372">
    <property type="entry name" value="LRRNT"/>
</dbReference>
<evidence type="ECO:0000256" key="2">
    <source>
        <dbReference type="ARBA" id="ARBA00022729"/>
    </source>
</evidence>
<feature type="compositionally biased region" description="Polar residues" evidence="5">
    <location>
        <begin position="574"/>
        <end position="598"/>
    </location>
</feature>
<dbReference type="EMBL" id="JADWDJ010000009">
    <property type="protein sequence ID" value="KAG5275709.1"/>
    <property type="molecule type" value="Genomic_DNA"/>
</dbReference>
<dbReference type="SMART" id="SM00364">
    <property type="entry name" value="LRR_BAC"/>
    <property type="match status" value="3"/>
</dbReference>
<dbReference type="SUPFAM" id="SSF52058">
    <property type="entry name" value="L domain-like"/>
    <property type="match status" value="1"/>
</dbReference>
<reference evidence="9" key="1">
    <citation type="submission" date="2020-10" db="EMBL/GenBank/DDBJ databases">
        <title>Chromosome-scale genome assembly of the Allis shad, Alosa alosa.</title>
        <authorList>
            <person name="Margot Z."/>
            <person name="Christophe K."/>
            <person name="Cabau C."/>
            <person name="Louis A."/>
            <person name="Berthelot C."/>
            <person name="Parey E."/>
            <person name="Roest Crollius H."/>
            <person name="Montfort J."/>
            <person name="Robinson-Rechavi M."/>
            <person name="Bucao C."/>
            <person name="Bouchez O."/>
            <person name="Gislard M."/>
            <person name="Lluch J."/>
            <person name="Milhes M."/>
            <person name="Lampietro C."/>
            <person name="Lopez Roques C."/>
            <person name="Donnadieu C."/>
            <person name="Braasch I."/>
            <person name="Desvignes T."/>
            <person name="Postlethwait J."/>
            <person name="Bobe J."/>
            <person name="Guiguen Y."/>
        </authorList>
    </citation>
    <scope>NUCLEOTIDE SEQUENCE</scope>
    <source>
        <strain evidence="9">M-15738</strain>
        <tissue evidence="9">Blood</tissue>
    </source>
</reference>
<gene>
    <name evidence="9" type="ORF">AALO_G00123680</name>
</gene>
<dbReference type="InterPro" id="IPR032675">
    <property type="entry name" value="LRR_dom_sf"/>
</dbReference>
<dbReference type="PANTHER" id="PTHR45712">
    <property type="entry name" value="AGAP008170-PA"/>
    <property type="match status" value="1"/>
</dbReference>
<feature type="chain" id="PRO_5043865459" description="Ig-like domain-containing protein" evidence="7">
    <location>
        <begin position="25"/>
        <end position="690"/>
    </location>
</feature>
<organism evidence="9 10">
    <name type="scientific">Alosa alosa</name>
    <name type="common">allis shad</name>
    <dbReference type="NCBI Taxonomy" id="278164"/>
    <lineage>
        <taxon>Eukaryota</taxon>
        <taxon>Metazoa</taxon>
        <taxon>Chordata</taxon>
        <taxon>Craniata</taxon>
        <taxon>Vertebrata</taxon>
        <taxon>Euteleostomi</taxon>
        <taxon>Actinopterygii</taxon>
        <taxon>Neopterygii</taxon>
        <taxon>Teleostei</taxon>
        <taxon>Clupei</taxon>
        <taxon>Clupeiformes</taxon>
        <taxon>Clupeoidei</taxon>
        <taxon>Clupeidae</taxon>
        <taxon>Alosa</taxon>
    </lineage>
</organism>
<dbReference type="Proteomes" id="UP000823561">
    <property type="component" value="Chromosome 9"/>
</dbReference>
<dbReference type="SMART" id="SM00013">
    <property type="entry name" value="LRRNT"/>
    <property type="match status" value="1"/>
</dbReference>
<keyword evidence="4" id="KW-0325">Glycoprotein</keyword>
<dbReference type="InterPro" id="IPR003599">
    <property type="entry name" value="Ig_sub"/>
</dbReference>
<feature type="region of interest" description="Disordered" evidence="5">
    <location>
        <begin position="649"/>
        <end position="690"/>
    </location>
</feature>
<feature type="transmembrane region" description="Helical" evidence="6">
    <location>
        <begin position="401"/>
        <end position="423"/>
    </location>
</feature>
<keyword evidence="10" id="KW-1185">Reference proteome</keyword>
<name>A0AAV6GMM6_9TELE</name>
<proteinExistence type="predicted"/>
<dbReference type="InterPro" id="IPR036179">
    <property type="entry name" value="Ig-like_dom_sf"/>
</dbReference>
<dbReference type="Pfam" id="PF13855">
    <property type="entry name" value="LRR_8"/>
    <property type="match status" value="1"/>
</dbReference>
<dbReference type="SUPFAM" id="SSF48726">
    <property type="entry name" value="Immunoglobulin"/>
    <property type="match status" value="1"/>
</dbReference>
<dbReference type="SMART" id="SM00409">
    <property type="entry name" value="IG"/>
    <property type="match status" value="1"/>
</dbReference>
<keyword evidence="3" id="KW-0677">Repeat</keyword>
<keyword evidence="6" id="KW-0472">Membrane</keyword>
<dbReference type="PROSITE" id="PS50835">
    <property type="entry name" value="IG_LIKE"/>
    <property type="match status" value="1"/>
</dbReference>
<evidence type="ECO:0000313" key="9">
    <source>
        <dbReference type="EMBL" id="KAG5275709.1"/>
    </source>
</evidence>
<evidence type="ECO:0000256" key="7">
    <source>
        <dbReference type="SAM" id="SignalP"/>
    </source>
</evidence>
<keyword evidence="6" id="KW-1133">Transmembrane helix</keyword>
<dbReference type="InterPro" id="IPR000483">
    <property type="entry name" value="Cys-rich_flank_reg_C"/>
</dbReference>
<evidence type="ECO:0000256" key="1">
    <source>
        <dbReference type="ARBA" id="ARBA00022614"/>
    </source>
</evidence>
<feature type="region of interest" description="Disordered" evidence="5">
    <location>
        <begin position="544"/>
        <end position="622"/>
    </location>
</feature>
<feature type="region of interest" description="Disordered" evidence="5">
    <location>
        <begin position="485"/>
        <end position="512"/>
    </location>
</feature>
<keyword evidence="1" id="KW-0433">Leucine-rich repeat</keyword>
<dbReference type="AlphaFoldDB" id="A0AAV6GMM6"/>
<sequence>MSLTKAVFCTAVLLLLHCVALSTCSSSSTCPLACLCERGPHINCSSLDLRELPQHIPETVTTLNLSHNALRSLPPLWPGRRGLGGLRYLWLDYNKMETLSLCVRKNWVGLKTSARERCVSWAPALEELYAERNQMHQIPKGLGGSANLRVLQLSHNKIPTLGMSDFEGCGHLRGVHLQGNLIRTIHPLAFKDLQELQVLDLRFNLLTTVPSPVYLSLLNLRAQVDLTNNRWRCDCNLRGIRNRMMQTDLDQAFQSWKLVCSSPPRHAGKELIHLRDQDLTCPVHGYGHVDHFDKVAEEGTQILLHCGTNNQDCSQALWWTPQGQATGTQQGLLITDVTERDTGLYVCLSGQQEEHVSVFDLHVLHEEAGTRLKRALEHTNLFSQEESQRNQVRAAKTLGQFNLAICLSVFITFIIAFIIGVLVRPCLDTLWRKVHTKKSSSVTPPSQTIVTAEDSVVYDNEGFAMADEPEEVRVGQRVTFSEVNQPIYDRPVDGGDTSSESSTESEHLYQNNSENSVVVENLETQQQSSSSSRTTQEPLYSEIIKQQGSETSGRKKVVEFEPIPDPDPEELTKDTSSISSASTIPDQDQTYENVQLTTRKTEGGKPQVDNTREQTIKQQNSLSPVVKPVPFPVFNPEPFTDWATQLMEENKEQSNPLDPDLWNDSGRAFPSLMDLNDQAHKKNHTANQLR</sequence>
<keyword evidence="6" id="KW-0812">Transmembrane</keyword>
<evidence type="ECO:0000256" key="5">
    <source>
        <dbReference type="SAM" id="MobiDB-lite"/>
    </source>
</evidence>
<protein>
    <recommendedName>
        <fullName evidence="8">Ig-like domain-containing protein</fullName>
    </recommendedName>
</protein>
<keyword evidence="2 7" id="KW-0732">Signal</keyword>
<dbReference type="PROSITE" id="PS51450">
    <property type="entry name" value="LRR"/>
    <property type="match status" value="2"/>
</dbReference>
<dbReference type="InterPro" id="IPR003591">
    <property type="entry name" value="Leu-rich_rpt_typical-subtyp"/>
</dbReference>
<dbReference type="InterPro" id="IPR007110">
    <property type="entry name" value="Ig-like_dom"/>
</dbReference>
<feature type="signal peptide" evidence="7">
    <location>
        <begin position="1"/>
        <end position="24"/>
    </location>
</feature>
<dbReference type="InterPro" id="IPR050333">
    <property type="entry name" value="SLRP"/>
</dbReference>
<evidence type="ECO:0000256" key="4">
    <source>
        <dbReference type="ARBA" id="ARBA00023180"/>
    </source>
</evidence>
<dbReference type="SMART" id="SM00082">
    <property type="entry name" value="LRRCT"/>
    <property type="match status" value="1"/>
</dbReference>
<dbReference type="SMART" id="SM00369">
    <property type="entry name" value="LRR_TYP"/>
    <property type="match status" value="6"/>
</dbReference>
<evidence type="ECO:0000313" key="10">
    <source>
        <dbReference type="Proteomes" id="UP000823561"/>
    </source>
</evidence>
<comment type="caution">
    <text evidence="9">The sequence shown here is derived from an EMBL/GenBank/DDBJ whole genome shotgun (WGS) entry which is preliminary data.</text>
</comment>
<accession>A0AAV6GMM6</accession>
<dbReference type="Gene3D" id="3.80.10.10">
    <property type="entry name" value="Ribonuclease Inhibitor"/>
    <property type="match status" value="2"/>
</dbReference>